<dbReference type="Gene3D" id="1.20.5.1940">
    <property type="match status" value="1"/>
</dbReference>
<feature type="region of interest" description="Disordered" evidence="12">
    <location>
        <begin position="1"/>
        <end position="23"/>
    </location>
</feature>
<dbReference type="InterPro" id="IPR003903">
    <property type="entry name" value="UIM_dom"/>
</dbReference>
<dbReference type="Proteomes" id="UP000837801">
    <property type="component" value="Unassembled WGS sequence"/>
</dbReference>
<dbReference type="Gene3D" id="2.30.30.40">
    <property type="entry name" value="SH3 Domains"/>
    <property type="match status" value="1"/>
</dbReference>
<sequence length="550" mass="62087">MFGRSSNTSSTSTKAPTLEQQIDRATDETLTADNWQYILEVCDKISQDPETTTKQAIKFVSARLALKDANVNLRSLSLLVAIAENCGSRMKQEIASASFINESLMKKLSDRKVHVTVKHKVAECIKQLYDSFRGDPSLKPMSDAYDKVVKIFPQYLSGSGGGRAAPSKPAKKEISQSEKAKEDEELQRVLKESLQEYEAEQKVKNEPVNRNKPLPVVATNEIEQQKTGEQTIATITKVRALYDLISYEPDELSFRKNDIITVLESVYRDWWKGSLPNGKVGIFPLNYVTPVVTKSPRELAKEQQFEQKILAVDSKKVDKLLALLSTNNPDQINEDEITRLYNEIVPIRPSVGKFIDKYSIRKEELFQLNSQLNAEAKLYNELMDTSISQRANRQQFSGPGGAPGSQNLPPYPTGPSGPANFPPQFSSQPQPQRQQQMQGQPQVQAQTQLQGQQQLSSQPTSSGFGNGRSESANGNGQPAFFQGQYQQYPVQQQAYQQSPEQQHQQQQHQQQQHYQQPQHHQQQQQQHNIPNRQSTQNFSNINQFPDVQNI</sequence>
<accession>A0A9P0VV74</accession>
<dbReference type="Pfam" id="PF03127">
    <property type="entry name" value="GAT"/>
    <property type="match status" value="1"/>
</dbReference>
<dbReference type="InterPro" id="IPR036028">
    <property type="entry name" value="SH3-like_dom_sf"/>
</dbReference>
<evidence type="ECO:0000313" key="15">
    <source>
        <dbReference type="EMBL" id="CAH2350023.1"/>
    </source>
</evidence>
<dbReference type="AlphaFoldDB" id="A0A9P0VV74"/>
<evidence type="ECO:0000256" key="6">
    <source>
        <dbReference type="ARBA" id="ARBA00022443"/>
    </source>
</evidence>
<dbReference type="CDD" id="cd16978">
    <property type="entry name" value="VHS_HSE1"/>
    <property type="match status" value="1"/>
</dbReference>
<protein>
    <recommendedName>
        <fullName evidence="4">Class E vacuolar protein-sorting machinery protein HSE1</fullName>
    </recommendedName>
    <alternativeName>
        <fullName evidence="5">Class E vacuolar protein-sorting machinery protein hse1</fullName>
    </alternativeName>
</protein>
<evidence type="ECO:0000256" key="11">
    <source>
        <dbReference type="PROSITE-ProRule" id="PRU00192"/>
    </source>
</evidence>
<dbReference type="SUPFAM" id="SSF48464">
    <property type="entry name" value="ENTH/VHS domain"/>
    <property type="match status" value="1"/>
</dbReference>
<dbReference type="GO" id="GO:0043328">
    <property type="term" value="P:protein transport to vacuole involved in ubiquitin-dependent protein catabolic process via the multivesicular body sorting pathway"/>
    <property type="evidence" value="ECO:0007669"/>
    <property type="project" value="TreeGrafter"/>
</dbReference>
<dbReference type="PROSITE" id="PS50002">
    <property type="entry name" value="SH3"/>
    <property type="match status" value="1"/>
</dbReference>
<evidence type="ECO:0000256" key="10">
    <source>
        <dbReference type="ARBA" id="ARBA00023136"/>
    </source>
</evidence>
<feature type="domain" description="SH3" evidence="13">
    <location>
        <begin position="233"/>
        <end position="293"/>
    </location>
</feature>
<comment type="similarity">
    <text evidence="3">Belongs to the STAM family.</text>
</comment>
<evidence type="ECO:0000256" key="5">
    <source>
        <dbReference type="ARBA" id="ARBA00018978"/>
    </source>
</evidence>
<dbReference type="Gene3D" id="1.25.40.90">
    <property type="match status" value="1"/>
</dbReference>
<dbReference type="CDD" id="cd11805">
    <property type="entry name" value="SH3_GRB2_like_C"/>
    <property type="match status" value="1"/>
</dbReference>
<dbReference type="InterPro" id="IPR002014">
    <property type="entry name" value="VHS_dom"/>
</dbReference>
<proteinExistence type="inferred from homology"/>
<dbReference type="GO" id="GO:0010008">
    <property type="term" value="C:endosome membrane"/>
    <property type="evidence" value="ECO:0007669"/>
    <property type="project" value="UniProtKB-SubCell"/>
</dbReference>
<gene>
    <name evidence="15" type="ORF">CLIB1423_01S00672</name>
</gene>
<dbReference type="EMBL" id="CAKXYY010000001">
    <property type="protein sequence ID" value="CAH2350023.1"/>
    <property type="molecule type" value="Genomic_DNA"/>
</dbReference>
<dbReference type="SMART" id="SM00326">
    <property type="entry name" value="SH3"/>
    <property type="match status" value="1"/>
</dbReference>
<dbReference type="GO" id="GO:0043130">
    <property type="term" value="F:ubiquitin binding"/>
    <property type="evidence" value="ECO:0007669"/>
    <property type="project" value="InterPro"/>
</dbReference>
<dbReference type="SMART" id="SM00288">
    <property type="entry name" value="VHS"/>
    <property type="match status" value="1"/>
</dbReference>
<comment type="function">
    <text evidence="1">Component of the ESCRT-0 complex which is the sorting receptor for ubiquitinated cargo proteins at the multivesicular body (MVB).</text>
</comment>
<dbReference type="InterPro" id="IPR050670">
    <property type="entry name" value="STAM"/>
</dbReference>
<reference evidence="15" key="1">
    <citation type="submission" date="2022-03" db="EMBL/GenBank/DDBJ databases">
        <authorList>
            <person name="Legras J.-L."/>
            <person name="Devillers H."/>
            <person name="Grondin C."/>
        </authorList>
    </citation>
    <scope>NUCLEOTIDE SEQUENCE</scope>
    <source>
        <strain evidence="15">CLIB 1423</strain>
    </source>
</reference>
<dbReference type="PANTHER" id="PTHR45929:SF3">
    <property type="entry name" value="JAK PATHWAY SIGNAL TRANSDUCTION ADAPTOR MOLECULE"/>
    <property type="match status" value="1"/>
</dbReference>
<evidence type="ECO:0000256" key="1">
    <source>
        <dbReference type="ARBA" id="ARBA00002654"/>
    </source>
</evidence>
<dbReference type="InterPro" id="IPR004152">
    <property type="entry name" value="GAT_dom"/>
</dbReference>
<dbReference type="PRINTS" id="PR00452">
    <property type="entry name" value="SH3DOMAIN"/>
</dbReference>
<comment type="caution">
    <text evidence="15">The sequence shown here is derived from an EMBL/GenBank/DDBJ whole genome shotgun (WGS) entry which is preliminary data.</text>
</comment>
<keyword evidence="9" id="KW-0653">Protein transport</keyword>
<organism evidence="15 16">
    <name type="scientific">[Candida] railenensis</name>
    <dbReference type="NCBI Taxonomy" id="45579"/>
    <lineage>
        <taxon>Eukaryota</taxon>
        <taxon>Fungi</taxon>
        <taxon>Dikarya</taxon>
        <taxon>Ascomycota</taxon>
        <taxon>Saccharomycotina</taxon>
        <taxon>Pichiomycetes</taxon>
        <taxon>Debaryomycetaceae</taxon>
        <taxon>Kurtzmaniella</taxon>
    </lineage>
</organism>
<evidence type="ECO:0000256" key="9">
    <source>
        <dbReference type="ARBA" id="ARBA00022927"/>
    </source>
</evidence>
<dbReference type="Pfam" id="PF00790">
    <property type="entry name" value="VHS"/>
    <property type="match status" value="1"/>
</dbReference>
<keyword evidence="10" id="KW-0472">Membrane</keyword>
<keyword evidence="8" id="KW-0967">Endosome</keyword>
<evidence type="ECO:0000256" key="4">
    <source>
        <dbReference type="ARBA" id="ARBA00017923"/>
    </source>
</evidence>
<dbReference type="PROSITE" id="PS50330">
    <property type="entry name" value="UIM"/>
    <property type="match status" value="1"/>
</dbReference>
<feature type="region of interest" description="Disordered" evidence="12">
    <location>
        <begin position="158"/>
        <end position="183"/>
    </location>
</feature>
<evidence type="ECO:0000256" key="7">
    <source>
        <dbReference type="ARBA" id="ARBA00022448"/>
    </source>
</evidence>
<dbReference type="InterPro" id="IPR001452">
    <property type="entry name" value="SH3_domain"/>
</dbReference>
<dbReference type="GO" id="GO:0033565">
    <property type="term" value="C:ESCRT-0 complex"/>
    <property type="evidence" value="ECO:0007669"/>
    <property type="project" value="TreeGrafter"/>
</dbReference>
<feature type="compositionally biased region" description="Basic and acidic residues" evidence="12">
    <location>
        <begin position="170"/>
        <end position="183"/>
    </location>
</feature>
<evidence type="ECO:0000259" key="14">
    <source>
        <dbReference type="PROSITE" id="PS50179"/>
    </source>
</evidence>
<evidence type="ECO:0000256" key="12">
    <source>
        <dbReference type="SAM" id="MobiDB-lite"/>
    </source>
</evidence>
<feature type="region of interest" description="Disordered" evidence="12">
    <location>
        <begin position="391"/>
        <end position="550"/>
    </location>
</feature>
<dbReference type="PROSITE" id="PS50179">
    <property type="entry name" value="VHS"/>
    <property type="match status" value="1"/>
</dbReference>
<dbReference type="PANTHER" id="PTHR45929">
    <property type="entry name" value="JAK PATHWAY SIGNAL TRANSDUCTION ADAPTOR MOLECULE"/>
    <property type="match status" value="1"/>
</dbReference>
<name>A0A9P0VV74_9ASCO</name>
<evidence type="ECO:0000313" key="16">
    <source>
        <dbReference type="Proteomes" id="UP000837801"/>
    </source>
</evidence>
<evidence type="ECO:0000256" key="8">
    <source>
        <dbReference type="ARBA" id="ARBA00022753"/>
    </source>
</evidence>
<evidence type="ECO:0000259" key="13">
    <source>
        <dbReference type="PROSITE" id="PS50002"/>
    </source>
</evidence>
<dbReference type="SUPFAM" id="SSF50044">
    <property type="entry name" value="SH3-domain"/>
    <property type="match status" value="1"/>
</dbReference>
<feature type="domain" description="VHS" evidence="14">
    <location>
        <begin position="25"/>
        <end position="150"/>
    </location>
</feature>
<feature type="compositionally biased region" description="Polar residues" evidence="12">
    <location>
        <begin position="1"/>
        <end position="20"/>
    </location>
</feature>
<evidence type="ECO:0000256" key="2">
    <source>
        <dbReference type="ARBA" id="ARBA00004125"/>
    </source>
</evidence>
<feature type="compositionally biased region" description="Low complexity" evidence="12">
    <location>
        <begin position="422"/>
        <end position="462"/>
    </location>
</feature>
<feature type="compositionally biased region" description="Polar residues" evidence="12">
    <location>
        <begin position="528"/>
        <end position="550"/>
    </location>
</feature>
<dbReference type="OrthoDB" id="10255964at2759"/>
<dbReference type="GO" id="GO:0035091">
    <property type="term" value="F:phosphatidylinositol binding"/>
    <property type="evidence" value="ECO:0007669"/>
    <property type="project" value="InterPro"/>
</dbReference>
<feature type="compositionally biased region" description="Low complexity" evidence="12">
    <location>
        <begin position="482"/>
        <end position="527"/>
    </location>
</feature>
<keyword evidence="16" id="KW-1185">Reference proteome</keyword>
<keyword evidence="7" id="KW-0813">Transport</keyword>
<dbReference type="InterPro" id="IPR008942">
    <property type="entry name" value="ENTH_VHS"/>
</dbReference>
<keyword evidence="6 11" id="KW-0728">SH3 domain</keyword>
<evidence type="ECO:0000256" key="3">
    <source>
        <dbReference type="ARBA" id="ARBA00009666"/>
    </source>
</evidence>
<comment type="subcellular location">
    <subcellularLocation>
        <location evidence="2">Endosome membrane</location>
        <topology evidence="2">Peripheral membrane protein</topology>
        <orientation evidence="2">Cytoplasmic side</orientation>
    </subcellularLocation>
</comment>
<dbReference type="Pfam" id="PF00018">
    <property type="entry name" value="SH3_1"/>
    <property type="match status" value="1"/>
</dbReference>